<evidence type="ECO:0000313" key="2">
    <source>
        <dbReference type="Proteomes" id="UP000575083"/>
    </source>
</evidence>
<reference evidence="1 2" key="1">
    <citation type="submission" date="2020-08" db="EMBL/GenBank/DDBJ databases">
        <title>Functional genomics of gut bacteria from endangered species of beetles.</title>
        <authorList>
            <person name="Carlos-Shanley C."/>
        </authorList>
    </citation>
    <scope>NUCLEOTIDE SEQUENCE [LARGE SCALE GENOMIC DNA]</scope>
    <source>
        <strain evidence="1 2">S00198</strain>
    </source>
</reference>
<organism evidence="1 2">
    <name type="scientific">Acidovorax soli</name>
    <dbReference type="NCBI Taxonomy" id="592050"/>
    <lineage>
        <taxon>Bacteria</taxon>
        <taxon>Pseudomonadati</taxon>
        <taxon>Pseudomonadota</taxon>
        <taxon>Betaproteobacteria</taxon>
        <taxon>Burkholderiales</taxon>
        <taxon>Comamonadaceae</taxon>
        <taxon>Acidovorax</taxon>
    </lineage>
</organism>
<protein>
    <submittedName>
        <fullName evidence="1">Uncharacterized protein</fullName>
    </submittedName>
</protein>
<dbReference type="AlphaFoldDB" id="A0A7X0PHI9"/>
<sequence length="373" mass="40344">MLIRVPRSNTLVSRGPVGLPASRMAQAASQFNGVYLRPNSSNAGSVPATGPYSASPDIWLAGTTPIANYQQALATDSSYATSSSNNIYSGQTNLIYVRGKNGATVNKTNTVQLYYAPSGIINAPSQWKNNVIKTDMGQAQGNIINLAPNTIGVCDATFVWTNVTPPPPGSDHYCLFAQFNDANNSNPFPSVDTALDMGSLIMNNLGWGWRNTSMIAATPTWQYTEPLTIPADYPTTNAYSIFIAPTGYVGWDAEFYASRSDSSGNPIKLGRTKVTQDGVLLGVSSAVLEPGYQALMTVNMYSPNGSPPPAGARVPMSVNYVASTPPQLREAIARNLIDTEFMLRLRRYCPEAFDIGPQAWIIQGTYNWETIRR</sequence>
<keyword evidence="2" id="KW-1185">Reference proteome</keyword>
<gene>
    <name evidence="1" type="ORF">HNP48_004388</name>
</gene>
<dbReference type="RefSeq" id="WP_184860971.1">
    <property type="nucleotide sequence ID" value="NZ_JACHLK010000009.1"/>
</dbReference>
<comment type="caution">
    <text evidence="1">The sequence shown here is derived from an EMBL/GenBank/DDBJ whole genome shotgun (WGS) entry which is preliminary data.</text>
</comment>
<evidence type="ECO:0000313" key="1">
    <source>
        <dbReference type="EMBL" id="MBB6561694.1"/>
    </source>
</evidence>
<proteinExistence type="predicted"/>
<dbReference type="Proteomes" id="UP000575083">
    <property type="component" value="Unassembled WGS sequence"/>
</dbReference>
<accession>A0A7X0PHI9</accession>
<name>A0A7X0PHI9_9BURK</name>
<dbReference type="EMBL" id="JACHLK010000009">
    <property type="protein sequence ID" value="MBB6561694.1"/>
    <property type="molecule type" value="Genomic_DNA"/>
</dbReference>